<evidence type="ECO:0000313" key="1">
    <source>
        <dbReference type="EMBL" id="BDT03455.1"/>
    </source>
</evidence>
<sequence length="46" mass="5601">MNKEKLIKYLKTLFMETDNWEKQTIIATNLIIREELIKKIENGEFE</sequence>
<reference evidence="1 2" key="1">
    <citation type="journal article" date="2022" name="Front. Microbiol.">
        <title>Male-killing mechanisms vary between Spiroplasma species.</title>
        <authorList>
            <person name="Arai H."/>
            <person name="Inoue M."/>
            <person name="Kageyama D."/>
        </authorList>
    </citation>
    <scope>NUCLEOTIDE SEQUENCE [LARGE SCALE GENOMIC DNA]</scope>
    <source>
        <strain evidence="2">sHm</strain>
    </source>
</reference>
<name>A0ABN6T1R5_9MOLU</name>
<proteinExistence type="predicted"/>
<organism evidence="1 2">
    <name type="scientific">Spiroplasma ixodetis</name>
    <dbReference type="NCBI Taxonomy" id="2141"/>
    <lineage>
        <taxon>Bacteria</taxon>
        <taxon>Bacillati</taxon>
        <taxon>Mycoplasmatota</taxon>
        <taxon>Mollicutes</taxon>
        <taxon>Entomoplasmatales</taxon>
        <taxon>Spiroplasmataceae</taxon>
        <taxon>Spiroplasma</taxon>
    </lineage>
</organism>
<accession>A0ABN6T1R5</accession>
<evidence type="ECO:0000313" key="2">
    <source>
        <dbReference type="Proteomes" id="UP001163387"/>
    </source>
</evidence>
<keyword evidence="2" id="KW-1185">Reference proteome</keyword>
<dbReference type="RefSeq" id="WP_281749441.1">
    <property type="nucleotide sequence ID" value="NZ_AP026933.1"/>
</dbReference>
<dbReference type="EMBL" id="AP026933">
    <property type="protein sequence ID" value="BDT03455.1"/>
    <property type="molecule type" value="Genomic_DNA"/>
</dbReference>
<dbReference type="Proteomes" id="UP001163387">
    <property type="component" value="Chromosome"/>
</dbReference>
<gene>
    <name evidence="1" type="ORF">SHM_11010</name>
</gene>
<protein>
    <submittedName>
        <fullName evidence="1">Uncharacterized protein</fullName>
    </submittedName>
</protein>